<comment type="caution">
    <text evidence="9">The sequence shown here is derived from an EMBL/GenBank/DDBJ whole genome shotgun (WGS) entry which is preliminary data.</text>
</comment>
<dbReference type="Gene3D" id="3.30.70.2450">
    <property type="match status" value="1"/>
</dbReference>
<comment type="function">
    <text evidence="6">Serves to protect the cell against DNA damage by alkyl hydroperoxides. It can use either NADH or NADPH as electron donor for direct reduction of redox dyes or of alkyl hydroperoxides when combined with the AhpC protein.</text>
</comment>
<dbReference type="PRINTS" id="PR00420">
    <property type="entry name" value="RNGMNOXGNASE"/>
</dbReference>
<reference evidence="9 10" key="1">
    <citation type="submission" date="2015-11" db="EMBL/GenBank/DDBJ databases">
        <title>Genomic analysis of 38 Legionella species identifies large and diverse effector repertoires.</title>
        <authorList>
            <person name="Burstein D."/>
            <person name="Amaro F."/>
            <person name="Zusman T."/>
            <person name="Lifshitz Z."/>
            <person name="Cohen O."/>
            <person name="Gilbert J.A."/>
            <person name="Pupko T."/>
            <person name="Shuman H.A."/>
            <person name="Segal G."/>
        </authorList>
    </citation>
    <scope>NUCLEOTIDE SEQUENCE [LARGE SCALE GENOMIC DNA]</scope>
    <source>
        <strain evidence="9 10">PX-1-G2-E2</strain>
    </source>
</reference>
<evidence type="ECO:0000256" key="1">
    <source>
        <dbReference type="ARBA" id="ARBA00001974"/>
    </source>
</evidence>
<evidence type="ECO:0000256" key="6">
    <source>
        <dbReference type="ARBA" id="ARBA00024806"/>
    </source>
</evidence>
<accession>A0A0W0VWC4</accession>
<evidence type="ECO:0000256" key="2">
    <source>
        <dbReference type="ARBA" id="ARBA00007801"/>
    </source>
</evidence>
<dbReference type="Gene3D" id="3.50.50.60">
    <property type="entry name" value="FAD/NAD(P)-binding domain"/>
    <property type="match status" value="1"/>
</dbReference>
<keyword evidence="7" id="KW-0175">Coiled coil</keyword>
<dbReference type="InterPro" id="IPR036249">
    <property type="entry name" value="Thioredoxin-like_sf"/>
</dbReference>
<dbReference type="EMBL" id="LNYL01000050">
    <property type="protein sequence ID" value="KTD24599.1"/>
    <property type="molecule type" value="Genomic_DNA"/>
</dbReference>
<keyword evidence="5" id="KW-0274">FAD</keyword>
<dbReference type="InterPro" id="IPR036188">
    <property type="entry name" value="FAD/NAD-bd_sf"/>
</dbReference>
<dbReference type="Proteomes" id="UP000054908">
    <property type="component" value="Unassembled WGS sequence"/>
</dbReference>
<evidence type="ECO:0000259" key="8">
    <source>
        <dbReference type="Pfam" id="PF01494"/>
    </source>
</evidence>
<dbReference type="InterPro" id="IPR050641">
    <property type="entry name" value="RIFMO-like"/>
</dbReference>
<dbReference type="OrthoDB" id="8672648at2"/>
<comment type="similarity">
    <text evidence="2">Belongs to the PheA/TfdB FAD monooxygenase family.</text>
</comment>
<sequence>MHSVLIVGAGPTGLMMACELARYGISFRIIDKKAEPTATTNAAGIHARTLEIFEHIGIVEQFLAAGNIADCLELNSQHKTLVRVPLNTFDSHFKFVLLLPQSITEKILNERLQELNHQVERTVELIDLTQEDNKVISTVKHGDGQLETIETEWVIGCDGYHSTVREKSQIEMHGSDIDQAFFVADAHVKIKSPSNFIEAFFSPGSVVALFPLPDETGRNDKFRVVANMKSLEPKKSFTDNEIRNIVHSHTEGQCEVSEIIWSSPFWIHSKLATSLHKGRIFIAGDAAHVHSPAGAQGMNTGIQDAYNLAWKLALVINKKASMHFLESYQDERYPIIKTIVNMTFKMSHLALTTNPILIALRNFFIKNIVGRSESIKKAMIKYVAQLGWNYRKSPIVDKETLTRQFMLQPGDLIVDVNLENKNHLFDFLNNNQHNLLLFSGPAPSSEGLKNIASTYQWVTQNTDHLIKVYVVTDEKIELPNIINDTGLAIHRRYNVTEPSLCLIRPDHYIALFKEEMNYVALKSYFESVGLHFG</sequence>
<dbReference type="GO" id="GO:0071949">
    <property type="term" value="F:FAD binding"/>
    <property type="evidence" value="ECO:0007669"/>
    <property type="project" value="InterPro"/>
</dbReference>
<dbReference type="PATRIC" id="fig|466.6.peg.2865"/>
<dbReference type="STRING" id="466.Lmac_2686"/>
<dbReference type="SUPFAM" id="SSF51905">
    <property type="entry name" value="FAD/NAD(P)-binding domain"/>
    <property type="match status" value="1"/>
</dbReference>
<dbReference type="Gene3D" id="3.40.30.120">
    <property type="match status" value="1"/>
</dbReference>
<evidence type="ECO:0000256" key="4">
    <source>
        <dbReference type="ARBA" id="ARBA00022630"/>
    </source>
</evidence>
<name>A0A0W0VWC4_9GAMM</name>
<dbReference type="AlphaFoldDB" id="A0A0W0VWC4"/>
<evidence type="ECO:0000256" key="5">
    <source>
        <dbReference type="ARBA" id="ARBA00022827"/>
    </source>
</evidence>
<evidence type="ECO:0000313" key="9">
    <source>
        <dbReference type="EMBL" id="KTD24599.1"/>
    </source>
</evidence>
<proteinExistence type="inferred from homology"/>
<evidence type="ECO:0000256" key="7">
    <source>
        <dbReference type="SAM" id="Coils"/>
    </source>
</evidence>
<evidence type="ECO:0000313" key="10">
    <source>
        <dbReference type="Proteomes" id="UP000054908"/>
    </source>
</evidence>
<dbReference type="PANTHER" id="PTHR43004:SF19">
    <property type="entry name" value="BINDING MONOOXYGENASE, PUTATIVE (JCVI)-RELATED"/>
    <property type="match status" value="1"/>
</dbReference>
<keyword evidence="4" id="KW-0285">Flavoprotein</keyword>
<organism evidence="9 10">
    <name type="scientific">Legionella maceachernii</name>
    <dbReference type="NCBI Taxonomy" id="466"/>
    <lineage>
        <taxon>Bacteria</taxon>
        <taxon>Pseudomonadati</taxon>
        <taxon>Pseudomonadota</taxon>
        <taxon>Gammaproteobacteria</taxon>
        <taxon>Legionellales</taxon>
        <taxon>Legionellaceae</taxon>
        <taxon>Legionella</taxon>
    </lineage>
</organism>
<comment type="cofactor">
    <cofactor evidence="1">
        <name>FAD</name>
        <dbReference type="ChEBI" id="CHEBI:57692"/>
    </cofactor>
</comment>
<protein>
    <recommendedName>
        <fullName evidence="3">Alkyl hydroperoxide reductase subunit F</fullName>
    </recommendedName>
</protein>
<dbReference type="SUPFAM" id="SSF52833">
    <property type="entry name" value="Thioredoxin-like"/>
    <property type="match status" value="1"/>
</dbReference>
<feature type="domain" description="FAD-binding" evidence="8">
    <location>
        <begin position="3"/>
        <end position="341"/>
    </location>
</feature>
<dbReference type="GO" id="GO:0016709">
    <property type="term" value="F:oxidoreductase activity, acting on paired donors, with incorporation or reduction of molecular oxygen, NAD(P)H as one donor, and incorporation of one atom of oxygen"/>
    <property type="evidence" value="ECO:0007669"/>
    <property type="project" value="UniProtKB-ARBA"/>
</dbReference>
<evidence type="ECO:0000256" key="3">
    <source>
        <dbReference type="ARBA" id="ARBA00020059"/>
    </source>
</evidence>
<dbReference type="PANTHER" id="PTHR43004">
    <property type="entry name" value="TRK SYSTEM POTASSIUM UPTAKE PROTEIN"/>
    <property type="match status" value="1"/>
</dbReference>
<dbReference type="RefSeq" id="WP_058453370.1">
    <property type="nucleotide sequence ID" value="NZ_CAAAIB010000001.1"/>
</dbReference>
<dbReference type="Pfam" id="PF01494">
    <property type="entry name" value="FAD_binding_3"/>
    <property type="match status" value="1"/>
</dbReference>
<feature type="coiled-coil region" evidence="7">
    <location>
        <begin position="105"/>
        <end position="132"/>
    </location>
</feature>
<dbReference type="InterPro" id="IPR002938">
    <property type="entry name" value="FAD-bd"/>
</dbReference>
<keyword evidence="9" id="KW-0560">Oxidoreductase</keyword>
<keyword evidence="10" id="KW-1185">Reference proteome</keyword>
<gene>
    <name evidence="9" type="ORF">Lmac_2686</name>
</gene>